<dbReference type="EMBL" id="JAOTIF010000022">
    <property type="protein sequence ID" value="MCU7551616.1"/>
    <property type="molecule type" value="Genomic_DNA"/>
</dbReference>
<gene>
    <name evidence="1" type="ORF">OCK74_21025</name>
</gene>
<evidence type="ECO:0000313" key="1">
    <source>
        <dbReference type="EMBL" id="MCU7551616.1"/>
    </source>
</evidence>
<organism evidence="1 2">
    <name type="scientific">Paraflavisolibacter caeni</name>
    <dbReference type="NCBI Taxonomy" id="2982496"/>
    <lineage>
        <taxon>Bacteria</taxon>
        <taxon>Pseudomonadati</taxon>
        <taxon>Bacteroidota</taxon>
        <taxon>Chitinophagia</taxon>
        <taxon>Chitinophagales</taxon>
        <taxon>Chitinophagaceae</taxon>
        <taxon>Paraflavisolibacter</taxon>
    </lineage>
</organism>
<comment type="caution">
    <text evidence="1">The sequence shown here is derived from an EMBL/GenBank/DDBJ whole genome shotgun (WGS) entry which is preliminary data.</text>
</comment>
<reference evidence="1" key="1">
    <citation type="submission" date="2022-09" db="EMBL/GenBank/DDBJ databases">
        <authorList>
            <person name="Yuan C."/>
            <person name="Ke Z."/>
        </authorList>
    </citation>
    <scope>NUCLEOTIDE SEQUENCE</scope>
    <source>
        <strain evidence="1">LB-8</strain>
    </source>
</reference>
<sequence length="46" mass="5165">MIIEVVTPETVSEITNSRFLPSNFLIVKVSPSSTMVVVFVKDQVPW</sequence>
<dbReference type="RefSeq" id="WP_279299054.1">
    <property type="nucleotide sequence ID" value="NZ_JAOTIF010000022.1"/>
</dbReference>
<keyword evidence="2" id="KW-1185">Reference proteome</keyword>
<name>A0A9X3B9Q2_9BACT</name>
<protein>
    <submittedName>
        <fullName evidence="1">Uncharacterized protein</fullName>
    </submittedName>
</protein>
<dbReference type="Proteomes" id="UP001155483">
    <property type="component" value="Unassembled WGS sequence"/>
</dbReference>
<dbReference type="AlphaFoldDB" id="A0A9X3B9Q2"/>
<reference evidence="1" key="2">
    <citation type="submission" date="2023-04" db="EMBL/GenBank/DDBJ databases">
        <title>Paracnuella aquatica gen. nov., sp. nov., a member of the family Chitinophagaceae isolated from a hot spring.</title>
        <authorList>
            <person name="Wang C."/>
        </authorList>
    </citation>
    <scope>NUCLEOTIDE SEQUENCE</scope>
    <source>
        <strain evidence="1">LB-8</strain>
    </source>
</reference>
<proteinExistence type="predicted"/>
<evidence type="ECO:0000313" key="2">
    <source>
        <dbReference type="Proteomes" id="UP001155483"/>
    </source>
</evidence>
<accession>A0A9X3B9Q2</accession>